<dbReference type="EMBL" id="CAAQRO010000008">
    <property type="protein sequence ID" value="VMC94795.1"/>
    <property type="molecule type" value="Genomic_DNA"/>
</dbReference>
<dbReference type="Proteomes" id="UP000311381">
    <property type="component" value="Unassembled WGS sequence"/>
</dbReference>
<evidence type="ECO:0000313" key="20">
    <source>
        <dbReference type="EMBL" id="MTV87624.1"/>
    </source>
</evidence>
<gene>
    <name evidence="12" type="primary">hsdM</name>
    <name evidence="24" type="synonym">hsdM_2</name>
    <name evidence="25" type="synonym">hsdM_4</name>
    <name evidence="23" type="ORF">A5N45_09425</name>
    <name evidence="26" type="ORF">AZJ70_11280</name>
    <name evidence="12" type="ORF">ERS019209_01707</name>
    <name evidence="13" type="ORF">ERS019316_01832</name>
    <name evidence="14" type="ORF">ERS020485_01649</name>
    <name evidence="16" type="ORF">ERS020924_01731</name>
    <name evidence="15" type="ORF">ERS021383_01262</name>
    <name evidence="19" type="ORF">GM535_04165</name>
    <name evidence="22" type="ORF">GM536_08495</name>
    <name evidence="18" type="ORF">GM539_04610</name>
    <name evidence="20" type="ORF">GM543_08920</name>
    <name evidence="21" type="ORF">GM544_03070</name>
    <name evidence="17" type="ORF">GM545_04080</name>
    <name evidence="24" type="ORF">NCTC13734_00035</name>
    <name evidence="25" type="ORF">NCTC13734_00997</name>
    <name evidence="34" type="ORF">SAMEA104154639_01038</name>
    <name evidence="29" type="ORF">SAMEA2627268_01264</name>
    <name evidence="31" type="ORF">SAMEA2696453_01388</name>
    <name evidence="30" type="ORF">SAMEA2783718_01022</name>
    <name evidence="28" type="ORF">SAMEA3353631_01334</name>
    <name evidence="32" type="ORF">SAMEA3354366_00055</name>
    <name evidence="33" type="ORF">SAMEA3390019_01030</name>
    <name evidence="27" type="ORF">SAMEA3431391_00781</name>
    <name evidence="35" type="ORF">SAMEA4038883_00536</name>
</gene>
<evidence type="ECO:0000313" key="40">
    <source>
        <dbReference type="Proteomes" id="UP000048507"/>
    </source>
</evidence>
<name>A0A062WNS3_STREE</name>
<evidence type="ECO:0000313" key="21">
    <source>
        <dbReference type="EMBL" id="MTV89504.1"/>
    </source>
</evidence>
<evidence type="ECO:0000313" key="33">
    <source>
        <dbReference type="EMBL" id="VSC31155.1"/>
    </source>
</evidence>
<dbReference type="PANTHER" id="PTHR42933">
    <property type="entry name" value="SLR6095 PROTEIN"/>
    <property type="match status" value="1"/>
</dbReference>
<dbReference type="REBASE" id="97813">
    <property type="entry name" value="M.SpnWCH16ORFAP"/>
</dbReference>
<dbReference type="Proteomes" id="UP000467349">
    <property type="component" value="Unassembled WGS sequence"/>
</dbReference>
<evidence type="ECO:0000313" key="47">
    <source>
        <dbReference type="Proteomes" id="UP000311674"/>
    </source>
</evidence>
<reference evidence="10" key="1">
    <citation type="journal article" date="2014" name="Nat. Commun.">
        <title>A random six-phase switch regulates pneumococcal virulence via global epigenetic changes.</title>
        <authorList>
            <person name="Manso A.S."/>
            <person name="Chai M.H."/>
            <person name="Atack J.M."/>
            <person name="Furi L."/>
            <person name="De Ste Croix M."/>
            <person name="Haigh R."/>
            <person name="Trappetti C."/>
            <person name="Ogunniyi A.D."/>
            <person name="Shewell L.K."/>
            <person name="Boitano M."/>
            <person name="Clark T.A."/>
            <person name="Korlach J."/>
            <person name="Blades M."/>
            <person name="Mirkes E."/>
            <person name="Gorban A.N."/>
            <person name="Paton J.C."/>
            <person name="Jennings M.P."/>
            <person name="Oggioni M.R."/>
        </authorList>
    </citation>
    <scope>NUCLEOTIDE SEQUENCE</scope>
    <source>
        <strain evidence="10">WCH16</strain>
        <strain evidence="11">WCH43</strain>
    </source>
</reference>
<dbReference type="EMBL" id="KM030256">
    <property type="protein sequence ID" value="AIL49855.1"/>
    <property type="molecule type" value="Genomic_DNA"/>
</dbReference>
<evidence type="ECO:0000313" key="12">
    <source>
        <dbReference type="EMBL" id="CEX66891.1"/>
    </source>
</evidence>
<evidence type="ECO:0000259" key="9">
    <source>
        <dbReference type="Pfam" id="PF12161"/>
    </source>
</evidence>
<evidence type="ECO:0000313" key="42">
    <source>
        <dbReference type="Proteomes" id="UP000254854"/>
    </source>
</evidence>
<evidence type="ECO:0000313" key="41">
    <source>
        <dbReference type="Proteomes" id="UP000214939"/>
    </source>
</evidence>
<dbReference type="PRINTS" id="PR00507">
    <property type="entry name" value="N12N6MTFRASE"/>
</dbReference>
<evidence type="ECO:0000259" key="8">
    <source>
        <dbReference type="Pfam" id="PF02384"/>
    </source>
</evidence>
<evidence type="ECO:0000256" key="4">
    <source>
        <dbReference type="ARBA" id="ARBA00022679"/>
    </source>
</evidence>
<evidence type="ECO:0000313" key="10">
    <source>
        <dbReference type="EMBL" id="AIL49849.1"/>
    </source>
</evidence>
<evidence type="ECO:0000313" key="43">
    <source>
        <dbReference type="Proteomes" id="UP000298847"/>
    </source>
</evidence>
<dbReference type="REBASE" id="305293">
    <property type="entry name" value="M.Spn5675ORF844P"/>
</dbReference>
<reference evidence="24 42" key="4">
    <citation type="submission" date="2018-06" db="EMBL/GenBank/DDBJ databases">
        <authorList>
            <consortium name="Pathogen Informatics"/>
            <person name="Doyle S."/>
        </authorList>
    </citation>
    <scope>NUCLEOTIDE SEQUENCE [LARGE SCALE GENOMIC DNA]</scope>
    <source>
        <strain evidence="24 42">NCTC13734</strain>
    </source>
</reference>
<dbReference type="REBASE" id="234349">
    <property type="entry name" value="M.Spn335ORF4185P"/>
</dbReference>
<keyword evidence="3 12" id="KW-0489">Methyltransferase</keyword>
<organism evidence="12 40">
    <name type="scientific">Streptococcus pneumoniae</name>
    <dbReference type="NCBI Taxonomy" id="1313"/>
    <lineage>
        <taxon>Bacteria</taxon>
        <taxon>Bacillati</taxon>
        <taxon>Bacillota</taxon>
        <taxon>Bacilli</taxon>
        <taxon>Lactobacillales</taxon>
        <taxon>Streptococcaceae</taxon>
        <taxon>Streptococcus</taxon>
    </lineage>
</organism>
<reference evidence="26 50" key="6">
    <citation type="submission" date="2019-07" db="EMBL/GenBank/DDBJ databases">
        <authorList>
            <person name="Mohale T."/>
        </authorList>
    </citation>
    <scope>NUCLEOTIDE SEQUENCE [LARGE SCALE GENOMIC DNA]</scope>
    <source>
        <strain evidence="26 50">NTPn 126</strain>
    </source>
</reference>
<protein>
    <recommendedName>
        <fullName evidence="2">site-specific DNA-methyltransferase (adenine-specific)</fullName>
        <ecNumber evidence="2">2.1.1.72</ecNumber>
    </recommendedName>
</protein>
<evidence type="ECO:0000313" key="28">
    <source>
        <dbReference type="EMBL" id="VKB65476.1"/>
    </source>
</evidence>
<dbReference type="PATRIC" id="fig|1313.5281.peg.1719"/>
<dbReference type="Proteomes" id="UP000320896">
    <property type="component" value="Unassembled WGS sequence"/>
</dbReference>
<evidence type="ECO:0000313" key="35">
    <source>
        <dbReference type="EMBL" id="VTE36863.1"/>
    </source>
</evidence>
<evidence type="ECO:0000313" key="23">
    <source>
        <dbReference type="EMBL" id="OYL26064.1"/>
    </source>
</evidence>
<dbReference type="EMBL" id="UHFW01000004">
    <property type="protein sequence ID" value="SUN83190.1"/>
    <property type="molecule type" value="Genomic_DNA"/>
</dbReference>
<dbReference type="PROSITE" id="PS00092">
    <property type="entry name" value="N6_MTASE"/>
    <property type="match status" value="1"/>
</dbReference>
<dbReference type="InterPro" id="IPR051537">
    <property type="entry name" value="DNA_Adenine_Mtase"/>
</dbReference>
<evidence type="ECO:0000313" key="44">
    <source>
        <dbReference type="Proteomes" id="UP000310822"/>
    </source>
</evidence>
<evidence type="ECO:0000313" key="11">
    <source>
        <dbReference type="EMBL" id="AIL49855.1"/>
    </source>
</evidence>
<dbReference type="Proteomes" id="UP000040910">
    <property type="component" value="Unassembled WGS sequence"/>
</dbReference>
<evidence type="ECO:0000313" key="34">
    <source>
        <dbReference type="EMBL" id="VSJ52106.1"/>
    </source>
</evidence>
<evidence type="ECO:0000313" key="17">
    <source>
        <dbReference type="EMBL" id="MTV42830.1"/>
    </source>
</evidence>
<evidence type="ECO:0000313" key="13">
    <source>
        <dbReference type="EMBL" id="CIV42783.1"/>
    </source>
</evidence>
<evidence type="ECO:0000256" key="7">
    <source>
        <dbReference type="ARBA" id="ARBA00047942"/>
    </source>
</evidence>
<dbReference type="EMBL" id="CFFA01000025">
    <property type="protein sequence ID" value="CEX66891.1"/>
    <property type="molecule type" value="Genomic_DNA"/>
</dbReference>
<dbReference type="REBASE" id="182118">
    <property type="entry name" value="M.Spn981ORF28580P"/>
</dbReference>
<dbReference type="EMBL" id="NNBW01000161">
    <property type="protein sequence ID" value="OYL26064.1"/>
    <property type="molecule type" value="Genomic_DNA"/>
</dbReference>
<evidence type="ECO:0000313" key="39">
    <source>
        <dbReference type="Proteomes" id="UP000043005"/>
    </source>
</evidence>
<dbReference type="REBASE" id="305364">
    <property type="entry name" value="M.Spn0848ORF861P"/>
</dbReference>
<dbReference type="GO" id="GO:0003677">
    <property type="term" value="F:DNA binding"/>
    <property type="evidence" value="ECO:0007669"/>
    <property type="project" value="InterPro"/>
</dbReference>
<dbReference type="OMA" id="GTFGFMI"/>
<dbReference type="InterPro" id="IPR003356">
    <property type="entry name" value="DNA_methylase_A-5"/>
</dbReference>
<evidence type="ECO:0000313" key="15">
    <source>
        <dbReference type="EMBL" id="CJA44517.1"/>
    </source>
</evidence>
<dbReference type="REBASE" id="305348">
    <property type="entry name" value="M.Spn5610ORF855P"/>
</dbReference>
<dbReference type="Proteomes" id="UP000437160">
    <property type="component" value="Unassembled WGS sequence"/>
</dbReference>
<dbReference type="Proteomes" id="UP000310822">
    <property type="component" value="Unassembled WGS sequence"/>
</dbReference>
<proteinExistence type="inferred from homology"/>
<dbReference type="REBASE" id="226553">
    <property type="entry name" value="M.Spn19FJRORF35P"/>
</dbReference>
<dbReference type="AlphaFoldDB" id="A0A062WNS3"/>
<feature type="domain" description="DNA methylase adenine-specific" evidence="8">
    <location>
        <begin position="152"/>
        <end position="463"/>
    </location>
</feature>
<dbReference type="Proteomes" id="UP000042967">
    <property type="component" value="Unassembled WGS sequence"/>
</dbReference>
<dbReference type="GO" id="GO:0009307">
    <property type="term" value="P:DNA restriction-modification system"/>
    <property type="evidence" value="ECO:0007669"/>
    <property type="project" value="UniProtKB-KW"/>
</dbReference>
<dbReference type="Proteomes" id="UP000290138">
    <property type="component" value="Chromosome"/>
</dbReference>
<reference evidence="36 37" key="2">
    <citation type="submission" date="2015-03" db="EMBL/GenBank/DDBJ databases">
        <authorList>
            <consortium name="Pathogen Informatics"/>
            <person name="Murphy D."/>
        </authorList>
    </citation>
    <scope>NUCLEOTIDE SEQUENCE [LARGE SCALE GENOMIC DNA]</scope>
    <source>
        <strain evidence="16 38">SMRU1414</strain>
        <strain evidence="13">SMRU158</strain>
        <strain evidence="15 39">SMRU1873</strain>
        <strain evidence="12">SMRU51</strain>
        <strain evidence="14 37">SMRU975</strain>
        <strain evidence="36 40">type strain: N</strain>
    </source>
</reference>
<dbReference type="GO" id="GO:0032259">
    <property type="term" value="P:methylation"/>
    <property type="evidence" value="ECO:0007669"/>
    <property type="project" value="UniProtKB-KW"/>
</dbReference>
<dbReference type="EMBL" id="WNIB01000009">
    <property type="protein sequence ID" value="MTV89504.1"/>
    <property type="molecule type" value="Genomic_DNA"/>
</dbReference>
<dbReference type="GO" id="GO:0008170">
    <property type="term" value="F:N-methyltransferase activity"/>
    <property type="evidence" value="ECO:0007669"/>
    <property type="project" value="InterPro"/>
</dbReference>
<comment type="catalytic activity">
    <reaction evidence="7">
        <text>a 2'-deoxyadenosine in DNA + S-adenosyl-L-methionine = an N(6)-methyl-2'-deoxyadenosine in DNA + S-adenosyl-L-homocysteine + H(+)</text>
        <dbReference type="Rhea" id="RHEA:15197"/>
        <dbReference type="Rhea" id="RHEA-COMP:12418"/>
        <dbReference type="Rhea" id="RHEA-COMP:12419"/>
        <dbReference type="ChEBI" id="CHEBI:15378"/>
        <dbReference type="ChEBI" id="CHEBI:57856"/>
        <dbReference type="ChEBI" id="CHEBI:59789"/>
        <dbReference type="ChEBI" id="CHEBI:90615"/>
        <dbReference type="ChEBI" id="CHEBI:90616"/>
        <dbReference type="EC" id="2.1.1.72"/>
    </reaction>
</comment>
<evidence type="ECO:0000313" key="22">
    <source>
        <dbReference type="EMBL" id="MTV99113.1"/>
    </source>
</evidence>
<evidence type="ECO:0000313" key="32">
    <source>
        <dbReference type="EMBL" id="VQC89626.1"/>
    </source>
</evidence>
<evidence type="ECO:0000313" key="14">
    <source>
        <dbReference type="EMBL" id="CIY87401.1"/>
    </source>
</evidence>
<evidence type="ECO:0000313" key="18">
    <source>
        <dbReference type="EMBL" id="MTV62690.1"/>
    </source>
</evidence>
<dbReference type="Pfam" id="PF12161">
    <property type="entry name" value="HsdM_N"/>
    <property type="match status" value="1"/>
</dbReference>
<evidence type="ECO:0000313" key="16">
    <source>
        <dbReference type="EMBL" id="COA32498.1"/>
    </source>
</evidence>
<dbReference type="Proteomes" id="UP000048507">
    <property type="component" value="Unassembled WGS sequence"/>
</dbReference>
<evidence type="ECO:0000313" key="56">
    <source>
        <dbReference type="Proteomes" id="UP000476212"/>
    </source>
</evidence>
<reference evidence="23 41" key="3">
    <citation type="submission" date="2017-07" db="EMBL/GenBank/DDBJ databases">
        <title>Invasive disease caused simultaneously by more than one serotype of Streptococcus pneumoniae, South Africa.</title>
        <authorList>
            <person name="Ndlangisa K."/>
            <person name="Du Plessis M."/>
            <person name="Von Gottberg A."/>
        </authorList>
    </citation>
    <scope>NUCLEOTIDE SEQUENCE [LARGE SCALE GENOMIC DNA]</scope>
    <source>
        <strain evidence="23 41">8227-15B</strain>
    </source>
</reference>
<evidence type="ECO:0000313" key="31">
    <source>
        <dbReference type="EMBL" id="VOG81981.1"/>
    </source>
</evidence>
<keyword evidence="6" id="KW-0680">Restriction system</keyword>
<evidence type="ECO:0000313" key="37">
    <source>
        <dbReference type="Proteomes" id="UP000042512"/>
    </source>
</evidence>
<evidence type="ECO:0000256" key="3">
    <source>
        <dbReference type="ARBA" id="ARBA00022603"/>
    </source>
</evidence>
<comment type="similarity">
    <text evidence="1">Belongs to the N(4)/N(6)-methyltransferase family.</text>
</comment>
<dbReference type="EMBL" id="WNHU01000015">
    <property type="protein sequence ID" value="MTV42830.1"/>
    <property type="molecule type" value="Genomic_DNA"/>
</dbReference>
<evidence type="ECO:0000313" key="24">
    <source>
        <dbReference type="EMBL" id="SUN83190.1"/>
    </source>
</evidence>
<dbReference type="Proteomes" id="UP000476212">
    <property type="component" value="Unassembled WGS sequence"/>
</dbReference>
<evidence type="ECO:0000313" key="45">
    <source>
        <dbReference type="Proteomes" id="UP000310997"/>
    </source>
</evidence>
<dbReference type="PANTHER" id="PTHR42933:SF3">
    <property type="entry name" value="TYPE I RESTRICTION ENZYME MJAVIII METHYLASE SUBUNIT"/>
    <property type="match status" value="1"/>
</dbReference>
<dbReference type="EMBL" id="CKTV01000018">
    <property type="protein sequence ID" value="CJA44517.1"/>
    <property type="molecule type" value="Genomic_DNA"/>
</dbReference>
<evidence type="ECO:0000313" key="55">
    <source>
        <dbReference type="Proteomes" id="UP000474228"/>
    </source>
</evidence>
<evidence type="ECO:0000313" key="38">
    <source>
        <dbReference type="Proteomes" id="UP000042967"/>
    </source>
</evidence>
<keyword evidence="4 12" id="KW-0808">Transferase</keyword>
<dbReference type="Proteomes" id="UP000311674">
    <property type="component" value="Unassembled WGS sequence"/>
</dbReference>
<dbReference type="EMBL" id="CAASIK010000005">
    <property type="protein sequence ID" value="VNB49164.1"/>
    <property type="molecule type" value="Genomic_DNA"/>
</dbReference>
<reference evidence="43 44" key="5">
    <citation type="submission" date="2019-04" db="EMBL/GenBank/DDBJ databases">
        <authorList>
            <consortium name="Pathogen Informatics"/>
        </authorList>
    </citation>
    <scope>NUCLEOTIDE SEQUENCE [LARGE SCALE GENOMIC DNA]</scope>
    <source>
        <strain evidence="27">GPS_HK_21-sc-2296565</strain>
        <strain evidence="33 47">GPSC148</strain>
        <strain evidence="28 51">GPSC21</strain>
        <strain evidence="32 43">GPSC22</strain>
        <strain evidence="34 49">GPSC38</strain>
        <strain evidence="46 48">GPSC47</strain>
        <strain evidence="30 44">GPSC54</strain>
        <strain evidence="35 45">GPSC559</strain>
    </source>
</reference>
<dbReference type="EMBL" id="CAANCB010000006">
    <property type="protein sequence ID" value="VKB65476.1"/>
    <property type="molecule type" value="Genomic_DNA"/>
</dbReference>
<evidence type="ECO:0000313" key="46">
    <source>
        <dbReference type="Proteomes" id="UP000311381"/>
    </source>
</evidence>
<dbReference type="InterPro" id="IPR002052">
    <property type="entry name" value="DNA_methylase_N6_adenine_CS"/>
</dbReference>
<dbReference type="Proteomes" id="UP000312530">
    <property type="component" value="Unassembled WGS sequence"/>
</dbReference>
<dbReference type="EMBL" id="LR216058">
    <property type="protein sequence ID" value="VFI32045.1"/>
    <property type="molecule type" value="Genomic_DNA"/>
</dbReference>
<sequence>MITGELKNKIDQLWEILWTEGNANPLTNIEQLTYLLFMKDLDSVELGRESDAEFLGIPYEGVFPKDKPEYRWSTFKNIGDAQEVYRLMTQEIFPFIKNLKGDTDDTAFSRYMREAIFQINKPATLQKAISILDVFPTRGLDVDFDNDKQSITDIGDIYEYLLSKLSTAGKNGQFRTPRHIIDMMVELMQPTIKDIISDPAMGSAGFLVSASRYLKRKKDEWETNTDNINHFHNQMFHGNDTDTTMLRLGAMNMMLHGVENPQISYLDSLSQDNEEADKYTLVLANPPFKGSLDYNSTSNDLLATVKTKKTELLFLSLFLRTLKPGGRAAVIVPDGVLFGSSKAHKGIRQEIVENHKLDAVISMPSGVFKPYAGVSTAILIFTKTGNGGTDKVWFYDMKADGLSLDDKRQPISDNDIPDIIERFHHLEKEAERQRTDQSFFVPVAEIKENDYDLSINKYKEIEYEKVEYEPTEVILKKINDLEKEIQAGLAELEKLLK</sequence>
<dbReference type="InterPro" id="IPR029063">
    <property type="entry name" value="SAM-dependent_MTases_sf"/>
</dbReference>
<accession>A0A062WNS3</accession>
<dbReference type="REBASE" id="97817">
    <property type="entry name" value="M.SpnWCH43ORFAP"/>
</dbReference>
<evidence type="ECO:0000256" key="6">
    <source>
        <dbReference type="ARBA" id="ARBA00022747"/>
    </source>
</evidence>
<dbReference type="Gene3D" id="1.20.1260.30">
    <property type="match status" value="1"/>
</dbReference>
<evidence type="ECO:0000313" key="54">
    <source>
        <dbReference type="Proteomes" id="UP000469505"/>
    </source>
</evidence>
<dbReference type="EMBL" id="CKRE01000026">
    <property type="protein sequence ID" value="CIY87401.1"/>
    <property type="molecule type" value="Genomic_DNA"/>
</dbReference>
<dbReference type="SUPFAM" id="SSF53335">
    <property type="entry name" value="S-adenosyl-L-methionine-dependent methyltransferases"/>
    <property type="match status" value="1"/>
</dbReference>
<dbReference type="Pfam" id="PF02384">
    <property type="entry name" value="N6_Mtase"/>
    <property type="match status" value="1"/>
</dbReference>
<dbReference type="Proteomes" id="UP000314170">
    <property type="component" value="Unassembled WGS sequence"/>
</dbReference>
<dbReference type="EC" id="2.1.1.72" evidence="2"/>
<dbReference type="Proteomes" id="UP000214939">
    <property type="component" value="Unassembled WGS sequence"/>
</dbReference>
<dbReference type="Proteomes" id="UP000042512">
    <property type="component" value="Unassembled WGS sequence"/>
</dbReference>
<dbReference type="Proteomes" id="UP000310997">
    <property type="component" value="Unassembled WGS sequence"/>
</dbReference>
<dbReference type="REBASE" id="419918">
    <property type="entry name" value="M.Spn12140II"/>
</dbReference>
<dbReference type="EMBL" id="CABDLL010000003">
    <property type="protein sequence ID" value="VTE36863.1"/>
    <property type="molecule type" value="Genomic_DNA"/>
</dbReference>
<dbReference type="EMBL" id="CAAULE010000011">
    <property type="protein sequence ID" value="VOG81981.1"/>
    <property type="molecule type" value="Genomic_DNA"/>
</dbReference>
<dbReference type="EMBL" id="CQVU01000018">
    <property type="protein sequence ID" value="COA32498.1"/>
    <property type="molecule type" value="Genomic_DNA"/>
</dbReference>
<dbReference type="Proteomes" id="UP000469505">
    <property type="component" value="Unassembled WGS sequence"/>
</dbReference>
<dbReference type="GO" id="GO:0009007">
    <property type="term" value="F:site-specific DNA-methyltransferase (adenine-specific) activity"/>
    <property type="evidence" value="ECO:0007669"/>
    <property type="project" value="UniProtKB-EC"/>
</dbReference>
<evidence type="ECO:0000256" key="1">
    <source>
        <dbReference type="ARBA" id="ARBA00006594"/>
    </source>
</evidence>
<evidence type="ECO:0000313" key="51">
    <source>
        <dbReference type="Proteomes" id="UP000358702"/>
    </source>
</evidence>
<evidence type="ECO:0000313" key="25">
    <source>
        <dbReference type="EMBL" id="SUN85859.1"/>
    </source>
</evidence>
<dbReference type="Proteomes" id="UP000043005">
    <property type="component" value="Unassembled WGS sequence"/>
</dbReference>
<evidence type="ECO:0000313" key="29">
    <source>
        <dbReference type="EMBL" id="VMC94795.1"/>
    </source>
</evidence>
<dbReference type="EMBL" id="VMWH01000236">
    <property type="protein sequence ID" value="TVW81682.1"/>
    <property type="molecule type" value="Genomic_DNA"/>
</dbReference>
<keyword evidence="5" id="KW-0949">S-adenosyl-L-methionine</keyword>
<dbReference type="EMBL" id="WNHX01000048">
    <property type="protein sequence ID" value="MTV87624.1"/>
    <property type="molecule type" value="Genomic_DNA"/>
</dbReference>
<dbReference type="REBASE" id="305607">
    <property type="entry name" value="M.Spn6565ORF781P"/>
</dbReference>
<dbReference type="Gene3D" id="3.40.50.150">
    <property type="entry name" value="Vaccinia Virus protein VP39"/>
    <property type="match status" value="1"/>
</dbReference>
<evidence type="ECO:0000256" key="2">
    <source>
        <dbReference type="ARBA" id="ARBA00011900"/>
    </source>
</evidence>
<dbReference type="Proteomes" id="UP000729182">
    <property type="component" value="Unassembled WGS sequence"/>
</dbReference>
<dbReference type="SMR" id="A0A062WNS3"/>
<dbReference type="REBASE" id="419938">
    <property type="entry name" value="M.Spn1374ORF997P"/>
</dbReference>
<dbReference type="REBASE" id="419931">
    <property type="entry name" value="M.Spn1374ORF35P"/>
</dbReference>
<dbReference type="InterPro" id="IPR022749">
    <property type="entry name" value="D12N6_MeTrfase_N"/>
</dbReference>
<reference evidence="52 53" key="7">
    <citation type="submission" date="2019-11" db="EMBL/GenBank/DDBJ databases">
        <title>Growth characteristics of pneumococcus vary with the chemical composition of the capsule and with environmental conditions.</title>
        <authorList>
            <person name="Tothpal A."/>
            <person name="Desobry K."/>
            <person name="Joshi S."/>
            <person name="Wyllie A.L."/>
            <person name="Weinberger D.M."/>
        </authorList>
    </citation>
    <scope>NUCLEOTIDE SEQUENCE [LARGE SCALE GENOMIC DNA]</scope>
    <source>
        <strain evidence="17">Pnumococcus09N</strain>
        <strain evidence="53">pnumococcus09N</strain>
        <strain evidence="19">Pnumococcus10A</strain>
        <strain evidence="21">Pnumococcus15C</strain>
        <strain evidence="56">pnumococcus15C</strain>
        <strain evidence="52">pnumococcus19F</strain>
        <strain evidence="22">Pnumococcus19F</strain>
        <strain evidence="55">pnumococcus22F</strain>
        <strain evidence="18">Pnumococcus22F</strain>
        <strain evidence="20">Pnumococcus35B</strain>
        <strain evidence="54">pnumococcus35B</strain>
    </source>
</reference>
<dbReference type="RefSeq" id="WP_000627748.1">
    <property type="nucleotide sequence ID" value="NZ_AP017971.1"/>
</dbReference>
<evidence type="ECO:0000313" key="36">
    <source>
        <dbReference type="Proteomes" id="UP000040910"/>
    </source>
</evidence>
<dbReference type="GeneID" id="45653760"/>
<dbReference type="EMBL" id="UHFW01000006">
    <property type="protein sequence ID" value="SUN85859.1"/>
    <property type="molecule type" value="Genomic_DNA"/>
</dbReference>
<dbReference type="EMBL" id="WNHN01000011">
    <property type="protein sequence ID" value="MTV76511.1"/>
    <property type="molecule type" value="Genomic_DNA"/>
</dbReference>
<evidence type="ECO:0000313" key="50">
    <source>
        <dbReference type="Proteomes" id="UP000320896"/>
    </source>
</evidence>
<evidence type="ECO:0000313" key="30">
    <source>
        <dbReference type="EMBL" id="VNB49164.1"/>
    </source>
</evidence>
<feature type="domain" description="N6 adenine-specific DNA methyltransferase N-terminal" evidence="9">
    <location>
        <begin position="6"/>
        <end position="131"/>
    </location>
</feature>
<dbReference type="Proteomes" id="UP000298847">
    <property type="component" value="Unassembled WGS sequence"/>
</dbReference>
<dbReference type="InterPro" id="IPR038333">
    <property type="entry name" value="T1MK-like_N_sf"/>
</dbReference>
<dbReference type="EMBL" id="WNIA01000048">
    <property type="protein sequence ID" value="MTV99113.1"/>
    <property type="molecule type" value="Genomic_DNA"/>
</dbReference>
<dbReference type="Proteomes" id="UP000474228">
    <property type="component" value="Unassembled WGS sequence"/>
</dbReference>
<evidence type="ECO:0000313" key="52">
    <source>
        <dbReference type="Proteomes" id="UP000437160"/>
    </source>
</evidence>
<dbReference type="EMBL" id="CABBMN010000007">
    <property type="protein sequence ID" value="VSC31155.1"/>
    <property type="molecule type" value="Genomic_DNA"/>
</dbReference>
<dbReference type="EMBL" id="WNHJ01000012">
    <property type="protein sequence ID" value="MTV62690.1"/>
    <property type="molecule type" value="Genomic_DNA"/>
</dbReference>
<dbReference type="EMBL" id="CKLF01000034">
    <property type="protein sequence ID" value="CIV42783.1"/>
    <property type="molecule type" value="Genomic_DNA"/>
</dbReference>
<evidence type="ECO:0000313" key="48">
    <source>
        <dbReference type="Proteomes" id="UP000312530"/>
    </source>
</evidence>
<evidence type="ECO:0000313" key="19">
    <source>
        <dbReference type="EMBL" id="MTV76511.1"/>
    </source>
</evidence>
<evidence type="ECO:0000256" key="5">
    <source>
        <dbReference type="ARBA" id="ARBA00022691"/>
    </source>
</evidence>
<evidence type="ECO:0000313" key="53">
    <source>
        <dbReference type="Proteomes" id="UP000467349"/>
    </source>
</evidence>
<dbReference type="EMBL" id="CAAXWD010000001">
    <property type="protein sequence ID" value="VQC89626.1"/>
    <property type="molecule type" value="Genomic_DNA"/>
</dbReference>
<dbReference type="EMBL" id="CABBZR010000005">
    <property type="protein sequence ID" value="VSJ52106.1"/>
    <property type="molecule type" value="Genomic_DNA"/>
</dbReference>
<dbReference type="Proteomes" id="UP000358702">
    <property type="component" value="Unassembled WGS sequence"/>
</dbReference>
<evidence type="ECO:0000313" key="27">
    <source>
        <dbReference type="EMBL" id="VFI32045.1"/>
    </source>
</evidence>
<dbReference type="EMBL" id="KM030255">
    <property type="protein sequence ID" value="AIL49849.1"/>
    <property type="molecule type" value="Genomic_DNA"/>
</dbReference>
<dbReference type="REBASE" id="226557">
    <property type="entry name" value="M.Spn19FJRORF11345P"/>
</dbReference>
<dbReference type="Proteomes" id="UP000254854">
    <property type="component" value="Unassembled WGS sequence"/>
</dbReference>
<evidence type="ECO:0000313" key="26">
    <source>
        <dbReference type="EMBL" id="TVW81682.1"/>
    </source>
</evidence>
<evidence type="ECO:0000313" key="49">
    <source>
        <dbReference type="Proteomes" id="UP000314170"/>
    </source>
</evidence>